<dbReference type="AlphaFoldDB" id="A0AAV6V1P7"/>
<evidence type="ECO:0000313" key="1">
    <source>
        <dbReference type="EMBL" id="KAG8189913.1"/>
    </source>
</evidence>
<keyword evidence="2" id="KW-1185">Reference proteome</keyword>
<sequence>MAPLPIRSIKDIKEQAAPLNFEWNGPASHLEEPFCPDFIIQVVDISCRGHNARSGLDSSREKNIMGVGHFI</sequence>
<reference evidence="1 2" key="1">
    <citation type="journal article" date="2022" name="Nat. Ecol. Evol.">
        <title>A masculinizing supergene underlies an exaggerated male reproductive morph in a spider.</title>
        <authorList>
            <person name="Hendrickx F."/>
            <person name="De Corte Z."/>
            <person name="Sonet G."/>
            <person name="Van Belleghem S.M."/>
            <person name="Kostlbacher S."/>
            <person name="Vangestel C."/>
        </authorList>
    </citation>
    <scope>NUCLEOTIDE SEQUENCE [LARGE SCALE GENOMIC DNA]</scope>
    <source>
        <strain evidence="1">W744_W776</strain>
    </source>
</reference>
<dbReference type="Proteomes" id="UP000827092">
    <property type="component" value="Unassembled WGS sequence"/>
</dbReference>
<proteinExistence type="predicted"/>
<protein>
    <submittedName>
        <fullName evidence="1">Uncharacterized protein</fullName>
    </submittedName>
</protein>
<organism evidence="1 2">
    <name type="scientific">Oedothorax gibbosus</name>
    <dbReference type="NCBI Taxonomy" id="931172"/>
    <lineage>
        <taxon>Eukaryota</taxon>
        <taxon>Metazoa</taxon>
        <taxon>Ecdysozoa</taxon>
        <taxon>Arthropoda</taxon>
        <taxon>Chelicerata</taxon>
        <taxon>Arachnida</taxon>
        <taxon>Araneae</taxon>
        <taxon>Araneomorphae</taxon>
        <taxon>Entelegynae</taxon>
        <taxon>Araneoidea</taxon>
        <taxon>Linyphiidae</taxon>
        <taxon>Erigoninae</taxon>
        <taxon>Oedothorax</taxon>
    </lineage>
</organism>
<name>A0AAV6V1P7_9ARAC</name>
<comment type="caution">
    <text evidence="1">The sequence shown here is derived from an EMBL/GenBank/DDBJ whole genome shotgun (WGS) entry which is preliminary data.</text>
</comment>
<evidence type="ECO:0000313" key="2">
    <source>
        <dbReference type="Proteomes" id="UP000827092"/>
    </source>
</evidence>
<gene>
    <name evidence="1" type="ORF">JTE90_018694</name>
</gene>
<accession>A0AAV6V1P7</accession>
<dbReference type="EMBL" id="JAFNEN010000200">
    <property type="protein sequence ID" value="KAG8189913.1"/>
    <property type="molecule type" value="Genomic_DNA"/>
</dbReference>